<feature type="transmembrane region" description="Helical" evidence="1">
    <location>
        <begin position="499"/>
        <end position="521"/>
    </location>
</feature>
<feature type="transmembrane region" description="Helical" evidence="1">
    <location>
        <begin position="351"/>
        <end position="370"/>
    </location>
</feature>
<evidence type="ECO:0000256" key="1">
    <source>
        <dbReference type="SAM" id="Phobius"/>
    </source>
</evidence>
<dbReference type="Pfam" id="PF16949">
    <property type="entry name" value="ABC_tran_2"/>
    <property type="match status" value="1"/>
</dbReference>
<feature type="transmembrane region" description="Helical" evidence="1">
    <location>
        <begin position="471"/>
        <end position="493"/>
    </location>
</feature>
<comment type="caution">
    <text evidence="2">The sequence shown here is derived from an EMBL/GenBank/DDBJ whole genome shotgun (WGS) entry which is preliminary data.</text>
</comment>
<accession>A0AAI9K2V4</accession>
<evidence type="ECO:0000313" key="3">
    <source>
        <dbReference type="Proteomes" id="UP000660047"/>
    </source>
</evidence>
<dbReference type="InterPro" id="IPR031599">
    <property type="entry name" value="ABC_tran_2"/>
</dbReference>
<feature type="transmembrane region" description="Helical" evidence="1">
    <location>
        <begin position="189"/>
        <end position="206"/>
    </location>
</feature>
<feature type="transmembrane region" description="Helical" evidence="1">
    <location>
        <begin position="404"/>
        <end position="423"/>
    </location>
</feature>
<reference evidence="2" key="1">
    <citation type="submission" date="2020-06" db="EMBL/GenBank/DDBJ databases">
        <title>Characterization of fructooligosaccharide metabolism and fructooligosaccharide-degrading enzymes in human commensal butyrate producers.</title>
        <authorList>
            <person name="Tanno H."/>
            <person name="Fujii T."/>
            <person name="Hirano K."/>
            <person name="Maeno S."/>
            <person name="Tonozuka T."/>
            <person name="Sakamoto M."/>
            <person name="Ohkuma M."/>
            <person name="Tochio T."/>
            <person name="Endo A."/>
        </authorList>
    </citation>
    <scope>NUCLEOTIDE SEQUENCE</scope>
    <source>
        <strain evidence="2">JCM 31265</strain>
    </source>
</reference>
<evidence type="ECO:0000313" key="2">
    <source>
        <dbReference type="EMBL" id="GFO93462.1"/>
    </source>
</evidence>
<feature type="transmembrane region" description="Helical" evidence="1">
    <location>
        <begin position="246"/>
        <end position="266"/>
    </location>
</feature>
<dbReference type="AlphaFoldDB" id="A0AAI9K2V4"/>
<feature type="transmembrane region" description="Helical" evidence="1">
    <location>
        <begin position="115"/>
        <end position="144"/>
    </location>
</feature>
<proteinExistence type="predicted"/>
<dbReference type="EMBL" id="BLYL01000002">
    <property type="protein sequence ID" value="GFO93462.1"/>
    <property type="molecule type" value="Genomic_DNA"/>
</dbReference>
<keyword evidence="1" id="KW-0812">Transmembrane</keyword>
<organism evidence="2 3">
    <name type="scientific">Coprococcus eutactus</name>
    <dbReference type="NCBI Taxonomy" id="33043"/>
    <lineage>
        <taxon>Bacteria</taxon>
        <taxon>Bacillati</taxon>
        <taxon>Bacillota</taxon>
        <taxon>Clostridia</taxon>
        <taxon>Lachnospirales</taxon>
        <taxon>Lachnospiraceae</taxon>
        <taxon>Coprococcus</taxon>
    </lineage>
</organism>
<dbReference type="Proteomes" id="UP000660047">
    <property type="component" value="Unassembled WGS sequence"/>
</dbReference>
<sequence length="532" mass="57321">MIRILMKKQLKMLFSGFFVDRKTGKSRSKGAVVLGIISYVAVLQGCMGAMFGMEAYSVCEPLCSAGLDWMYMAMMSMMALTIGILGSVFNTYASLYQAKDNDLMLSLPIPVRAILFARLSGVYIMGAMFAVTAMVPGIIVYGIVAHPGVWPVVSSIIVLVLLTFVILVLSCILGWVVGKIGNKTRNKSFVTVVLSLAFIAAYYAVYMNANKLLSKILANSGEYSAKIKGAAYPLYSIGRAATGDGLQLAFVATGTLIISLAVWLVLERTFIGIVTTKAGHTKRKNIIKAAKAQSQDAALLQKEFKRLAASAVYMLNCSLGTLIMIAMAVVCLVKGQYVVDMITKTPGLPDGVLIIGACIAVCAAASMNDLTAPSISLEGKNLWIVRSLPVTSWQILRAKLRMHVILTLIPALILDIVMLVFVTPSLVDGVMMLLIPCLYVCLTAYIGLAVNLKMPKLDWTSEASVVKQSMGVLVAILSNFVYIIVLVVGYLLFGGFTGATMYLAISTALTAAAAVLFRIWLKRRGVQVFEAL</sequence>
<keyword evidence="1" id="KW-0472">Membrane</keyword>
<feature type="transmembrane region" description="Helical" evidence="1">
    <location>
        <begin position="311"/>
        <end position="339"/>
    </location>
</feature>
<protein>
    <submittedName>
        <fullName evidence="2">ABC transporter permease</fullName>
    </submittedName>
</protein>
<keyword evidence="1" id="KW-1133">Transmembrane helix</keyword>
<name>A0AAI9K2V4_9FIRM</name>
<dbReference type="RefSeq" id="WP_055222916.1">
    <property type="nucleotide sequence ID" value="NZ_BLYL01000002.1"/>
</dbReference>
<gene>
    <name evidence="2" type="ORF">COEU31_05080</name>
</gene>
<feature type="transmembrane region" description="Helical" evidence="1">
    <location>
        <begin position="429"/>
        <end position="450"/>
    </location>
</feature>
<feature type="transmembrane region" description="Helical" evidence="1">
    <location>
        <begin position="156"/>
        <end position="177"/>
    </location>
</feature>
<feature type="transmembrane region" description="Helical" evidence="1">
    <location>
        <begin position="69"/>
        <end position="95"/>
    </location>
</feature>